<gene>
    <name evidence="3" type="ORF">H9Q78_11810</name>
</gene>
<reference evidence="3 4" key="1">
    <citation type="submission" date="2020-08" db="EMBL/GenBank/DDBJ databases">
        <authorList>
            <person name="Liu C."/>
            <person name="Sun Q."/>
        </authorList>
    </citation>
    <scope>NUCLEOTIDE SEQUENCE [LARGE SCALE GENOMIC DNA]</scope>
    <source>
        <strain evidence="3 4">NSJ-38</strain>
    </source>
</reference>
<evidence type="ECO:0000256" key="1">
    <source>
        <dbReference type="PIRSR" id="PIRSR613078-1"/>
    </source>
</evidence>
<keyword evidence="4" id="KW-1185">Reference proteome</keyword>
<dbReference type="InterPro" id="IPR001345">
    <property type="entry name" value="PG/BPGM_mutase_AS"/>
</dbReference>
<dbReference type="Proteomes" id="UP000515823">
    <property type="component" value="Chromosome"/>
</dbReference>
<dbReference type="PROSITE" id="PS00175">
    <property type="entry name" value="PG_MUTASE"/>
    <property type="match status" value="1"/>
</dbReference>
<feature type="active site" description="Proton donor/acceptor" evidence="1">
    <location>
        <position position="81"/>
    </location>
</feature>
<evidence type="ECO:0000313" key="3">
    <source>
        <dbReference type="EMBL" id="QNM05123.1"/>
    </source>
</evidence>
<dbReference type="GO" id="GO:0005737">
    <property type="term" value="C:cytoplasm"/>
    <property type="evidence" value="ECO:0007669"/>
    <property type="project" value="TreeGrafter"/>
</dbReference>
<dbReference type="PANTHER" id="PTHR48100:SF59">
    <property type="entry name" value="ADENOSYLCOBALAMIN_ALPHA-RIBAZOLE PHOSPHATASE"/>
    <property type="match status" value="1"/>
</dbReference>
<dbReference type="GO" id="GO:0016791">
    <property type="term" value="F:phosphatase activity"/>
    <property type="evidence" value="ECO:0007669"/>
    <property type="project" value="TreeGrafter"/>
</dbReference>
<dbReference type="CDD" id="cd07067">
    <property type="entry name" value="HP_PGM_like"/>
    <property type="match status" value="1"/>
</dbReference>
<dbReference type="InterPro" id="IPR050275">
    <property type="entry name" value="PGM_Phosphatase"/>
</dbReference>
<feature type="binding site" evidence="2">
    <location>
        <position position="92"/>
    </location>
    <ligand>
        <name>substrate</name>
    </ligand>
</feature>
<evidence type="ECO:0000313" key="4">
    <source>
        <dbReference type="Proteomes" id="UP000515823"/>
    </source>
</evidence>
<name>A0A7G9G2U1_9FIRM</name>
<feature type="binding site" evidence="2">
    <location>
        <position position="57"/>
    </location>
    <ligand>
        <name>substrate</name>
    </ligand>
</feature>
<dbReference type="Gene3D" id="3.40.50.1240">
    <property type="entry name" value="Phosphoglycerate mutase-like"/>
    <property type="match status" value="1"/>
</dbReference>
<evidence type="ECO:0000256" key="2">
    <source>
        <dbReference type="PIRSR" id="PIRSR613078-2"/>
    </source>
</evidence>
<dbReference type="RefSeq" id="WP_249301928.1">
    <property type="nucleotide sequence ID" value="NZ_CP060634.1"/>
</dbReference>
<proteinExistence type="predicted"/>
<accession>A0A7G9G2U1</accession>
<dbReference type="SMART" id="SM00855">
    <property type="entry name" value="PGAM"/>
    <property type="match status" value="1"/>
</dbReference>
<dbReference type="SUPFAM" id="SSF53254">
    <property type="entry name" value="Phosphoglycerate mutase-like"/>
    <property type="match status" value="1"/>
</dbReference>
<dbReference type="PIRSF" id="PIRSF000709">
    <property type="entry name" value="6PFK_2-Ptase"/>
    <property type="match status" value="1"/>
</dbReference>
<feature type="binding site" evidence="2">
    <location>
        <begin position="7"/>
        <end position="14"/>
    </location>
    <ligand>
        <name>substrate</name>
    </ligand>
</feature>
<dbReference type="PANTHER" id="PTHR48100">
    <property type="entry name" value="BROAD-SPECIFICITY PHOSPHATASE YOR283W-RELATED"/>
    <property type="match status" value="1"/>
</dbReference>
<feature type="active site" description="Tele-phosphohistidine intermediate" evidence="1">
    <location>
        <position position="8"/>
    </location>
</feature>
<protein>
    <submittedName>
        <fullName evidence="3">Histidine phosphatase family protein</fullName>
    </submittedName>
</protein>
<dbReference type="EMBL" id="CP060634">
    <property type="protein sequence ID" value="QNM05123.1"/>
    <property type="molecule type" value="Genomic_DNA"/>
</dbReference>
<dbReference type="AlphaFoldDB" id="A0A7G9G2U1"/>
<organism evidence="3 4">
    <name type="scientific">Qiania dongpingensis</name>
    <dbReference type="NCBI Taxonomy" id="2763669"/>
    <lineage>
        <taxon>Bacteria</taxon>
        <taxon>Bacillati</taxon>
        <taxon>Bacillota</taxon>
        <taxon>Clostridia</taxon>
        <taxon>Lachnospirales</taxon>
        <taxon>Lachnospiraceae</taxon>
        <taxon>Qiania</taxon>
    </lineage>
</organism>
<dbReference type="Pfam" id="PF00300">
    <property type="entry name" value="His_Phos_1"/>
    <property type="match status" value="1"/>
</dbReference>
<dbReference type="InterPro" id="IPR029033">
    <property type="entry name" value="His_PPase_superfam"/>
</dbReference>
<sequence>MRFILIRHGETDWNTEGRYQGQTDVPLSERGKAQAAALGKRFESIPVDAVYSSPLQRAYDTARAIAEPKGLQIHKVDGIKELDFGEWDGLTKEMIEEKFGEAFSLYRIEPFHYPMAGEGTLNRAKLRVGAALEDIKEEYRHTDKTVVVVAHGGILKLAVFYLLDISSRLYRCIELDNTSLTVIDIEKDRSILRTLNDAHHLD</sequence>
<dbReference type="KEGG" id="qdo:H9Q78_11810"/>
<dbReference type="InterPro" id="IPR013078">
    <property type="entry name" value="His_Pase_superF_clade-1"/>
</dbReference>